<dbReference type="SUPFAM" id="SSF53167">
    <property type="entry name" value="Purine and uridine phosphorylases"/>
    <property type="match status" value="1"/>
</dbReference>
<evidence type="ECO:0000256" key="1">
    <source>
        <dbReference type="ARBA" id="ARBA00010456"/>
    </source>
</evidence>
<dbReference type="Proteomes" id="UP000274756">
    <property type="component" value="Unassembled WGS sequence"/>
</dbReference>
<dbReference type="EMBL" id="UYYG01001151">
    <property type="protein sequence ID" value="VDN55135.1"/>
    <property type="molecule type" value="Genomic_DNA"/>
</dbReference>
<name>A0A0N4U268_DRAME</name>
<dbReference type="GO" id="GO:0009166">
    <property type="term" value="P:nucleotide catabolic process"/>
    <property type="evidence" value="ECO:0007669"/>
    <property type="project" value="InterPro"/>
</dbReference>
<dbReference type="OrthoDB" id="204058at2759"/>
<dbReference type="InterPro" id="IPR035994">
    <property type="entry name" value="Nucleoside_phosphorylase_sf"/>
</dbReference>
<evidence type="ECO:0000313" key="6">
    <source>
        <dbReference type="Proteomes" id="UP000274756"/>
    </source>
</evidence>
<evidence type="ECO:0000313" key="5">
    <source>
        <dbReference type="Proteomes" id="UP000038040"/>
    </source>
</evidence>
<feature type="binding site" evidence="2">
    <location>
        <begin position="117"/>
        <end position="120"/>
    </location>
    <ligand>
        <name>phosphate</name>
        <dbReference type="ChEBI" id="CHEBI:43474"/>
    </ligand>
</feature>
<dbReference type="GO" id="GO:0006218">
    <property type="term" value="P:uridine catabolic process"/>
    <property type="evidence" value="ECO:0007669"/>
    <property type="project" value="TreeGrafter"/>
</dbReference>
<comment type="similarity">
    <text evidence="1">Belongs to the PNP/UDP phosphorylase family.</text>
</comment>
<dbReference type="GO" id="GO:0004850">
    <property type="term" value="F:uridine phosphorylase activity"/>
    <property type="evidence" value="ECO:0007669"/>
    <property type="project" value="InterPro"/>
</dbReference>
<dbReference type="PANTHER" id="PTHR43691">
    <property type="entry name" value="URIDINE PHOSPHORYLASE"/>
    <property type="match status" value="1"/>
</dbReference>
<dbReference type="Pfam" id="PF01048">
    <property type="entry name" value="PNP_UDP_1"/>
    <property type="match status" value="1"/>
</dbReference>
<dbReference type="Gene3D" id="3.40.50.1580">
    <property type="entry name" value="Nucleoside phosphorylase domain"/>
    <property type="match status" value="1"/>
</dbReference>
<dbReference type="WBParaSite" id="DME_0000074801-mRNA-1">
    <property type="protein sequence ID" value="DME_0000074801-mRNA-1"/>
    <property type="gene ID" value="DME_0000074801"/>
</dbReference>
<feature type="binding site" evidence="2">
    <location>
        <position position="73"/>
    </location>
    <ligand>
        <name>phosphate</name>
        <dbReference type="ChEBI" id="CHEBI:43474"/>
    </ligand>
</feature>
<keyword evidence="6" id="KW-1185">Reference proteome</keyword>
<feature type="domain" description="Nucleoside phosphorylase" evidence="3">
    <location>
        <begin position="38"/>
        <end position="278"/>
    </location>
</feature>
<dbReference type="CDD" id="cd17763">
    <property type="entry name" value="UP_hUPP-like"/>
    <property type="match status" value="1"/>
</dbReference>
<proteinExistence type="inferred from homology"/>
<sequence length="287" mass="32160">MSVPLLNPILTKENKDFLYHLGIEKSTTDLPKRFGDVKFVCTGGSSTRLALYAKWFAKDCGLDCSENLCNGDRFVMYKTGPVLWINVRIGVASLSIVLIEVIKLLHYAKAVDVTFFRIGTCGGIGIPPGTLVISTSAVNGELKQEYVQYIMGKRVTRPAILDENLRKEIGEFAQKIDISVVSGKTMACDDFYEGQARLDGAFCDYTANEKTNFLNHLKELGIRNIEMESVCFAALLHRANIKAAIVCVTLIDRTKGDQIKINKLQYEEFESKPFNLIKLFIRQKLNI</sequence>
<dbReference type="PANTHER" id="PTHR43691:SF11">
    <property type="entry name" value="FI09636P-RELATED"/>
    <property type="match status" value="1"/>
</dbReference>
<dbReference type="Proteomes" id="UP000038040">
    <property type="component" value="Unplaced"/>
</dbReference>
<gene>
    <name evidence="4" type="ORF">DME_LOCUS5108</name>
</gene>
<reference evidence="4 6" key="2">
    <citation type="submission" date="2018-11" db="EMBL/GenBank/DDBJ databases">
        <authorList>
            <consortium name="Pathogen Informatics"/>
        </authorList>
    </citation>
    <scope>NUCLEOTIDE SEQUENCE [LARGE SCALE GENOMIC DNA]</scope>
</reference>
<dbReference type="AlphaFoldDB" id="A0A0N4U268"/>
<evidence type="ECO:0000256" key="2">
    <source>
        <dbReference type="PIRSR" id="PIRSR610059-50"/>
    </source>
</evidence>
<feature type="binding site" evidence="2">
    <location>
        <position position="195"/>
    </location>
    <ligand>
        <name>substrate</name>
    </ligand>
</feature>
<reference evidence="7" key="1">
    <citation type="submission" date="2017-02" db="UniProtKB">
        <authorList>
            <consortium name="WormBaseParasite"/>
        </authorList>
    </citation>
    <scope>IDENTIFICATION</scope>
</reference>
<dbReference type="InterPro" id="IPR000845">
    <property type="entry name" value="Nucleoside_phosphorylase_d"/>
</dbReference>
<protein>
    <submittedName>
        <fullName evidence="7">PNP_UDP_1 domain-containing protein</fullName>
    </submittedName>
</protein>
<evidence type="ECO:0000259" key="3">
    <source>
        <dbReference type="Pfam" id="PF01048"/>
    </source>
</evidence>
<dbReference type="InterPro" id="IPR010059">
    <property type="entry name" value="Uridine_phosphorylase_euk"/>
</dbReference>
<accession>A0A0N4U268</accession>
<dbReference type="STRING" id="318479.A0A0N4U268"/>
<dbReference type="GO" id="GO:0005829">
    <property type="term" value="C:cytosol"/>
    <property type="evidence" value="ECO:0007669"/>
    <property type="project" value="TreeGrafter"/>
</dbReference>
<organism evidence="5 7">
    <name type="scientific">Dracunculus medinensis</name>
    <name type="common">Guinea worm</name>
    <dbReference type="NCBI Taxonomy" id="318479"/>
    <lineage>
        <taxon>Eukaryota</taxon>
        <taxon>Metazoa</taxon>
        <taxon>Ecdysozoa</taxon>
        <taxon>Nematoda</taxon>
        <taxon>Chromadorea</taxon>
        <taxon>Rhabditida</taxon>
        <taxon>Spirurina</taxon>
        <taxon>Dracunculoidea</taxon>
        <taxon>Dracunculidae</taxon>
        <taxon>Dracunculus</taxon>
    </lineage>
</organism>
<feature type="binding site" evidence="2">
    <location>
        <position position="197"/>
    </location>
    <ligand>
        <name>substrate</name>
    </ligand>
</feature>
<evidence type="ECO:0000313" key="4">
    <source>
        <dbReference type="EMBL" id="VDN55135.1"/>
    </source>
</evidence>
<dbReference type="NCBIfam" id="TIGR01719">
    <property type="entry name" value="euk_UDPppase"/>
    <property type="match status" value="1"/>
</dbReference>
<evidence type="ECO:0000313" key="7">
    <source>
        <dbReference type="WBParaSite" id="DME_0000074801-mRNA-1"/>
    </source>
</evidence>